<evidence type="ECO:0000256" key="10">
    <source>
        <dbReference type="ARBA" id="ARBA00032474"/>
    </source>
</evidence>
<name>A0ABR9CU30_9GAMM</name>
<dbReference type="PANTHER" id="PTHR23404">
    <property type="entry name" value="MOLYBDOPTERIN SYNTHASE RELATED"/>
    <property type="match status" value="1"/>
</dbReference>
<dbReference type="Pfam" id="PF02391">
    <property type="entry name" value="MoaE"/>
    <property type="match status" value="1"/>
</dbReference>
<protein>
    <recommendedName>
        <fullName evidence="4">Molybdopterin synthase catalytic subunit</fullName>
        <ecNumber evidence="3">2.8.1.12</ecNumber>
    </recommendedName>
    <alternativeName>
        <fullName evidence="9">MPT synthase subunit 2</fullName>
    </alternativeName>
    <alternativeName>
        <fullName evidence="7">Molybdenum cofactor biosynthesis protein E</fullName>
    </alternativeName>
    <alternativeName>
        <fullName evidence="8">Molybdopterin-converting factor large subunit</fullName>
    </alternativeName>
    <alternativeName>
        <fullName evidence="10">Molybdopterin-converting factor subunit 2</fullName>
    </alternativeName>
</protein>
<evidence type="ECO:0000256" key="4">
    <source>
        <dbReference type="ARBA" id="ARBA00013858"/>
    </source>
</evidence>
<dbReference type="EMBL" id="JACXSS010000001">
    <property type="protein sequence ID" value="MBD9354298.1"/>
    <property type="molecule type" value="Genomic_DNA"/>
</dbReference>
<gene>
    <name evidence="12" type="ORF">IE877_00075</name>
</gene>
<accession>A0ABR9CU30</accession>
<sequence length="151" mass="17339">MTIKLCAEIFNPWQALADFQTQATDMAGKYGATGIFVGTMRDFNQGDEVRGMYLEHYPGMTEKQLQRIVEQAQEQWQLLDVLLIHRVGQVSPNDTLVLVAVWSAHRGDAFDACRFIMENLKSQAPFWKRETLESGQIRWVEKNSNGYLQQP</sequence>
<comment type="subunit">
    <text evidence="6">Heterotetramer of 2 MoaD subunits and 2 MoaE subunits. Also stable as homodimer. The enzyme changes between these two forms during catalysis.</text>
</comment>
<comment type="catalytic activity">
    <reaction evidence="11">
        <text>2 [molybdopterin-synthase sulfur-carrier protein]-C-terminal-Gly-aminoethanethioate + cyclic pyranopterin phosphate + H2O = molybdopterin + 2 [molybdopterin-synthase sulfur-carrier protein]-C-terminal Gly-Gly + 2 H(+)</text>
        <dbReference type="Rhea" id="RHEA:26333"/>
        <dbReference type="Rhea" id="RHEA-COMP:12202"/>
        <dbReference type="Rhea" id="RHEA-COMP:19907"/>
        <dbReference type="ChEBI" id="CHEBI:15377"/>
        <dbReference type="ChEBI" id="CHEBI:15378"/>
        <dbReference type="ChEBI" id="CHEBI:58698"/>
        <dbReference type="ChEBI" id="CHEBI:59648"/>
        <dbReference type="ChEBI" id="CHEBI:90778"/>
        <dbReference type="ChEBI" id="CHEBI:232372"/>
        <dbReference type="EC" id="2.8.1.12"/>
    </reaction>
</comment>
<dbReference type="Gene3D" id="3.90.1170.40">
    <property type="entry name" value="Molybdopterin biosynthesis MoaE subunit"/>
    <property type="match status" value="1"/>
</dbReference>
<evidence type="ECO:0000256" key="5">
    <source>
        <dbReference type="ARBA" id="ARBA00023150"/>
    </source>
</evidence>
<evidence type="ECO:0000256" key="1">
    <source>
        <dbReference type="ARBA" id="ARBA00005046"/>
    </source>
</evidence>
<evidence type="ECO:0000313" key="12">
    <source>
        <dbReference type="EMBL" id="MBD9354298.1"/>
    </source>
</evidence>
<evidence type="ECO:0000256" key="8">
    <source>
        <dbReference type="ARBA" id="ARBA00030407"/>
    </source>
</evidence>
<dbReference type="SUPFAM" id="SSF54690">
    <property type="entry name" value="Molybdopterin synthase subunit MoaE"/>
    <property type="match status" value="1"/>
</dbReference>
<proteinExistence type="inferred from homology"/>
<evidence type="ECO:0000256" key="9">
    <source>
        <dbReference type="ARBA" id="ARBA00030781"/>
    </source>
</evidence>
<evidence type="ECO:0000256" key="2">
    <source>
        <dbReference type="ARBA" id="ARBA00005426"/>
    </source>
</evidence>
<comment type="similarity">
    <text evidence="2">Belongs to the MoaE family.</text>
</comment>
<evidence type="ECO:0000256" key="6">
    <source>
        <dbReference type="ARBA" id="ARBA00026066"/>
    </source>
</evidence>
<dbReference type="Proteomes" id="UP000652176">
    <property type="component" value="Unassembled WGS sequence"/>
</dbReference>
<comment type="pathway">
    <text evidence="1">Cofactor biosynthesis; molybdopterin biosynthesis.</text>
</comment>
<dbReference type="RefSeq" id="WP_192377106.1">
    <property type="nucleotide sequence ID" value="NZ_CAJHIV010000001.1"/>
</dbReference>
<dbReference type="InterPro" id="IPR036563">
    <property type="entry name" value="MoaE_sf"/>
</dbReference>
<evidence type="ECO:0000256" key="3">
    <source>
        <dbReference type="ARBA" id="ARBA00011950"/>
    </source>
</evidence>
<dbReference type="CDD" id="cd00756">
    <property type="entry name" value="MoaE"/>
    <property type="match status" value="1"/>
</dbReference>
<dbReference type="EC" id="2.8.1.12" evidence="3"/>
<keyword evidence="13" id="KW-1185">Reference proteome</keyword>
<evidence type="ECO:0000313" key="13">
    <source>
        <dbReference type="Proteomes" id="UP000652176"/>
    </source>
</evidence>
<dbReference type="InterPro" id="IPR003448">
    <property type="entry name" value="Mopterin_biosynth_MoaE"/>
</dbReference>
<evidence type="ECO:0000256" key="7">
    <source>
        <dbReference type="ARBA" id="ARBA00029745"/>
    </source>
</evidence>
<comment type="caution">
    <text evidence="12">The sequence shown here is derived from an EMBL/GenBank/DDBJ whole genome shotgun (WGS) entry which is preliminary data.</text>
</comment>
<keyword evidence="5" id="KW-0501">Molybdenum cofactor biosynthesis</keyword>
<organism evidence="12 13">
    <name type="scientific">Methylomonas albis</name>
    <dbReference type="NCBI Taxonomy" id="1854563"/>
    <lineage>
        <taxon>Bacteria</taxon>
        <taxon>Pseudomonadati</taxon>
        <taxon>Pseudomonadota</taxon>
        <taxon>Gammaproteobacteria</taxon>
        <taxon>Methylococcales</taxon>
        <taxon>Methylococcaceae</taxon>
        <taxon>Methylomonas</taxon>
    </lineage>
</organism>
<reference evidence="12 13" key="1">
    <citation type="submission" date="2020-09" db="EMBL/GenBank/DDBJ databases">
        <title>Methylomonas albis sp. nov. and Methylomonas fluvii sp. nov.: Two cold-adapted methanotrophs from the River Elbe and an amended description of Methylovulum psychrotolerans strain Eb1.</title>
        <authorList>
            <person name="Bussmann I.K."/>
            <person name="Klings K.-W."/>
            <person name="Warnstedt J."/>
            <person name="Hoppert M."/>
            <person name="Saborowski A."/>
            <person name="Horn F."/>
            <person name="Liebner S."/>
        </authorList>
    </citation>
    <scope>NUCLEOTIDE SEQUENCE [LARGE SCALE GENOMIC DNA]</scope>
    <source>
        <strain evidence="12 13">EbA</strain>
    </source>
</reference>
<evidence type="ECO:0000256" key="11">
    <source>
        <dbReference type="ARBA" id="ARBA00049878"/>
    </source>
</evidence>